<sequence>MGIKKYLINIWNKFNELNKITQYYTKYAFFICAIFSVVFTVFTLKVINWNANPSDFATMLLYLFSTSAQSQAAFGGIIISVTLVGLQLISEKYNTKLTTIFLGSKTFWLVIMAYIFSILFDIAVSTIIPVNSNVIEPIFWILNKFHLIFVGFFLLYFNFMMVPFYLGFIIQCSKPRVLISYLCSGLTHEKINEKLKKEEYIFDPFEQLFKKIMHEESPNNFDFLFEYFFNGWYYVAEKNIYCDKTIDKKYYFKFNYEFFILCLSLANYAVKTKNGEYLEHIFRCIYKMFERMNKRITWNFEESNYMGDFIDDTVSKIENLSKNNGFESERESLQCILLNIYKIGLNAINIGQVKNINCNMDYCAHVLFDIYESEHITFRNLLNNLIVELIELIPKSNENRSIKYILQSISEKVDSKLKSMYSKNTMGGKIWLYRGTFIQTFEFYLIIALLQNYDDSVEEYIDEFILPLDKFLKPYGPVWQLKKLENSKKFIYLGWIEPLVSIDEYYDNFEKIKEYITKKIREKRIEDIENWKSKANKLDTLFIIDTEGNFKE</sequence>
<proteinExistence type="predicted"/>
<dbReference type="EMBL" id="JACDUL010000002">
    <property type="protein sequence ID" value="MBA2862051.1"/>
    <property type="molecule type" value="Genomic_DNA"/>
</dbReference>
<evidence type="ECO:0000256" key="1">
    <source>
        <dbReference type="SAM" id="Phobius"/>
    </source>
</evidence>
<protein>
    <submittedName>
        <fullName evidence="2">Uncharacterized protein</fullName>
    </submittedName>
</protein>
<feature type="transmembrane region" description="Helical" evidence="1">
    <location>
        <begin position="148"/>
        <end position="170"/>
    </location>
</feature>
<dbReference type="AlphaFoldDB" id="A0A7J9PG17"/>
<name>A0A7J9PG17_METMI</name>
<feature type="transmembrane region" description="Helical" evidence="1">
    <location>
        <begin position="254"/>
        <end position="270"/>
    </location>
</feature>
<feature type="transmembrane region" description="Helical" evidence="1">
    <location>
        <begin position="59"/>
        <end position="86"/>
    </location>
</feature>
<feature type="transmembrane region" description="Helical" evidence="1">
    <location>
        <begin position="107"/>
        <end position="128"/>
    </location>
</feature>
<evidence type="ECO:0000313" key="2">
    <source>
        <dbReference type="EMBL" id="MBA2862051.1"/>
    </source>
</evidence>
<feature type="transmembrane region" description="Helical" evidence="1">
    <location>
        <begin position="27"/>
        <end position="47"/>
    </location>
</feature>
<dbReference type="Proteomes" id="UP000533207">
    <property type="component" value="Unassembled WGS sequence"/>
</dbReference>
<comment type="caution">
    <text evidence="2">The sequence shown here is derived from an EMBL/GenBank/DDBJ whole genome shotgun (WGS) entry which is preliminary data.</text>
</comment>
<reference evidence="2 3" key="1">
    <citation type="submission" date="2020-07" db="EMBL/GenBank/DDBJ databases">
        <title>Genomic Encyclopedia of Type Strains, Phase IV (KMG-V): Genome sequencing to study the core and pangenomes of soil and plant-associated prokaryotes.</title>
        <authorList>
            <person name="Whitman W."/>
        </authorList>
    </citation>
    <scope>NUCLEOTIDE SEQUENCE [LARGE SCALE GENOMIC DNA]</scope>
    <source>
        <strain evidence="2 3">C8</strain>
    </source>
</reference>
<gene>
    <name evidence="2" type="ORF">HNP90_000930</name>
</gene>
<keyword evidence="1" id="KW-0812">Transmembrane</keyword>
<keyword evidence="1" id="KW-1133">Transmembrane helix</keyword>
<organism evidence="2 3">
    <name type="scientific">Methanococcus maripaludis</name>
    <name type="common">Methanococcus deltae</name>
    <dbReference type="NCBI Taxonomy" id="39152"/>
    <lineage>
        <taxon>Archaea</taxon>
        <taxon>Methanobacteriati</taxon>
        <taxon>Methanobacteriota</taxon>
        <taxon>Methanomada group</taxon>
        <taxon>Methanococci</taxon>
        <taxon>Methanococcales</taxon>
        <taxon>Methanococcaceae</taxon>
        <taxon>Methanococcus</taxon>
    </lineage>
</organism>
<evidence type="ECO:0000313" key="3">
    <source>
        <dbReference type="Proteomes" id="UP000533207"/>
    </source>
</evidence>
<keyword evidence="1" id="KW-0472">Membrane</keyword>
<accession>A0A7J9PG17</accession>